<evidence type="ECO:0000313" key="1">
    <source>
        <dbReference type="EMBL" id="MBB5856295.1"/>
    </source>
</evidence>
<accession>A0A841BBT4</accession>
<dbReference type="RefSeq" id="WP_184901598.1">
    <property type="nucleotide sequence ID" value="NZ_JACHMX010000001.1"/>
</dbReference>
<keyword evidence="2" id="KW-1185">Reference proteome</keyword>
<dbReference type="AlphaFoldDB" id="A0A841BBT4"/>
<name>A0A841BBT4_9PSEU</name>
<dbReference type="Pfam" id="PF06013">
    <property type="entry name" value="WXG100"/>
    <property type="match status" value="1"/>
</dbReference>
<dbReference type="EMBL" id="JACHMX010000001">
    <property type="protein sequence ID" value="MBB5856295.1"/>
    <property type="molecule type" value="Genomic_DNA"/>
</dbReference>
<proteinExistence type="predicted"/>
<evidence type="ECO:0000313" key="2">
    <source>
        <dbReference type="Proteomes" id="UP000580861"/>
    </source>
</evidence>
<dbReference type="Proteomes" id="UP000580861">
    <property type="component" value="Unassembled WGS sequence"/>
</dbReference>
<sequence>MTSPNDGFAVSGNLPHLAERMVGLSKAIDNALIDLEKSLKPMTDTWLGQGATSYKDLQDKWHATTSAMEGRFTKGHQTLSLSFENYTRTDKSIGAKFQGI</sequence>
<dbReference type="Gene3D" id="1.10.287.1060">
    <property type="entry name" value="ESAT-6-like"/>
    <property type="match status" value="1"/>
</dbReference>
<dbReference type="InterPro" id="IPR010310">
    <property type="entry name" value="T7SS_ESAT-6-like"/>
</dbReference>
<dbReference type="SUPFAM" id="SSF140453">
    <property type="entry name" value="EsxAB dimer-like"/>
    <property type="match status" value="1"/>
</dbReference>
<protein>
    <submittedName>
        <fullName evidence="1">WXG100 family type VII secretion target</fullName>
    </submittedName>
</protein>
<dbReference type="InterPro" id="IPR036689">
    <property type="entry name" value="ESAT-6-like_sf"/>
</dbReference>
<comment type="caution">
    <text evidence="1">The sequence shown here is derived from an EMBL/GenBank/DDBJ whole genome shotgun (WGS) entry which is preliminary data.</text>
</comment>
<gene>
    <name evidence="1" type="ORF">HDA45_006382</name>
</gene>
<organism evidence="1 2">
    <name type="scientific">Amycolatopsis umgeniensis</name>
    <dbReference type="NCBI Taxonomy" id="336628"/>
    <lineage>
        <taxon>Bacteria</taxon>
        <taxon>Bacillati</taxon>
        <taxon>Actinomycetota</taxon>
        <taxon>Actinomycetes</taxon>
        <taxon>Pseudonocardiales</taxon>
        <taxon>Pseudonocardiaceae</taxon>
        <taxon>Amycolatopsis</taxon>
    </lineage>
</organism>
<reference evidence="1 2" key="1">
    <citation type="submission" date="2020-08" db="EMBL/GenBank/DDBJ databases">
        <title>Sequencing the genomes of 1000 actinobacteria strains.</title>
        <authorList>
            <person name="Klenk H.-P."/>
        </authorList>
    </citation>
    <scope>NUCLEOTIDE SEQUENCE [LARGE SCALE GENOMIC DNA]</scope>
    <source>
        <strain evidence="1 2">DSM 45272</strain>
    </source>
</reference>